<feature type="compositionally biased region" description="Polar residues" evidence="6">
    <location>
        <begin position="1895"/>
        <end position="1912"/>
    </location>
</feature>
<dbReference type="InterPro" id="IPR031801">
    <property type="entry name" value="VIR_N"/>
</dbReference>
<dbReference type="PANTHER" id="PTHR23185:SF0">
    <property type="entry name" value="PROTEIN VIRILIZER HOMOLOG"/>
    <property type="match status" value="1"/>
</dbReference>
<feature type="compositionally biased region" description="Low complexity" evidence="6">
    <location>
        <begin position="1920"/>
        <end position="1929"/>
    </location>
</feature>
<comment type="subcellular location">
    <subcellularLocation>
        <location evidence="1">Nucleus</location>
    </subcellularLocation>
</comment>
<feature type="compositionally biased region" description="Polar residues" evidence="6">
    <location>
        <begin position="1947"/>
        <end position="1967"/>
    </location>
</feature>
<evidence type="ECO:0000256" key="6">
    <source>
        <dbReference type="SAM" id="MobiDB-lite"/>
    </source>
</evidence>
<reference evidence="8" key="1">
    <citation type="submission" date="2023-05" db="EMBL/GenBank/DDBJ databases">
        <title>Genome and transcriptome analyses reveal genes involved in the formation of fine ridges on petal epidermal cells in Hibiscus trionum.</title>
        <authorList>
            <person name="Koshimizu S."/>
            <person name="Masuda S."/>
            <person name="Ishii T."/>
            <person name="Shirasu K."/>
            <person name="Hoshino A."/>
            <person name="Arita M."/>
        </authorList>
    </citation>
    <scope>NUCLEOTIDE SEQUENCE</scope>
    <source>
        <strain evidence="8">Hamamatsu line</strain>
    </source>
</reference>
<dbReference type="GO" id="GO:0036396">
    <property type="term" value="C:RNA N6-methyladenosine methyltransferase complex"/>
    <property type="evidence" value="ECO:0007669"/>
    <property type="project" value="TreeGrafter"/>
</dbReference>
<evidence type="ECO:0000256" key="2">
    <source>
        <dbReference type="ARBA" id="ARBA00008371"/>
    </source>
</evidence>
<comment type="similarity">
    <text evidence="2">Belongs to the vir family.</text>
</comment>
<dbReference type="GO" id="GO:0008380">
    <property type="term" value="P:RNA splicing"/>
    <property type="evidence" value="ECO:0007669"/>
    <property type="project" value="UniProtKB-KW"/>
</dbReference>
<feature type="region of interest" description="Disordered" evidence="6">
    <location>
        <begin position="1646"/>
        <end position="1677"/>
    </location>
</feature>
<feature type="compositionally biased region" description="Pro residues" evidence="6">
    <location>
        <begin position="1876"/>
        <end position="1889"/>
    </location>
</feature>
<evidence type="ECO:0000259" key="7">
    <source>
        <dbReference type="Pfam" id="PF15912"/>
    </source>
</evidence>
<proteinExistence type="inferred from homology"/>
<dbReference type="GO" id="GO:0005634">
    <property type="term" value="C:nucleus"/>
    <property type="evidence" value="ECO:0007669"/>
    <property type="project" value="UniProtKB-SubCell"/>
</dbReference>
<keyword evidence="4" id="KW-0508">mRNA splicing</keyword>
<dbReference type="GO" id="GO:0003723">
    <property type="term" value="F:RNA binding"/>
    <property type="evidence" value="ECO:0007669"/>
    <property type="project" value="TreeGrafter"/>
</dbReference>
<keyword evidence="3" id="KW-0507">mRNA processing</keyword>
<feature type="domain" description="Virilizer N-terminal" evidence="7">
    <location>
        <begin position="8"/>
        <end position="121"/>
    </location>
</feature>
<evidence type="ECO:0000256" key="4">
    <source>
        <dbReference type="ARBA" id="ARBA00023187"/>
    </source>
</evidence>
<accession>A0A9W7IZ85</accession>
<dbReference type="Proteomes" id="UP001165190">
    <property type="component" value="Unassembled WGS sequence"/>
</dbReference>
<gene>
    <name evidence="8" type="ORF">HRI_004047400</name>
</gene>
<dbReference type="EMBL" id="BSYR01000037">
    <property type="protein sequence ID" value="GMJ03782.1"/>
    <property type="molecule type" value="Genomic_DNA"/>
</dbReference>
<evidence type="ECO:0000256" key="5">
    <source>
        <dbReference type="ARBA" id="ARBA00023242"/>
    </source>
</evidence>
<feature type="compositionally biased region" description="Pro residues" evidence="6">
    <location>
        <begin position="1930"/>
        <end position="1943"/>
    </location>
</feature>
<dbReference type="PANTHER" id="PTHR23185">
    <property type="entry name" value="PROTEIN VIRILIZER HOMOLOG"/>
    <property type="match status" value="1"/>
</dbReference>
<feature type="compositionally biased region" description="Polar residues" evidence="6">
    <location>
        <begin position="1657"/>
        <end position="1666"/>
    </location>
</feature>
<evidence type="ECO:0000256" key="3">
    <source>
        <dbReference type="ARBA" id="ARBA00022664"/>
    </source>
</evidence>
<keyword evidence="9" id="KW-1185">Reference proteome</keyword>
<dbReference type="Pfam" id="PF15912">
    <property type="entry name" value="VIR_N"/>
    <property type="match status" value="1"/>
</dbReference>
<organism evidence="8 9">
    <name type="scientific">Hibiscus trionum</name>
    <name type="common">Flower of an hour</name>
    <dbReference type="NCBI Taxonomy" id="183268"/>
    <lineage>
        <taxon>Eukaryota</taxon>
        <taxon>Viridiplantae</taxon>
        <taxon>Streptophyta</taxon>
        <taxon>Embryophyta</taxon>
        <taxon>Tracheophyta</taxon>
        <taxon>Spermatophyta</taxon>
        <taxon>Magnoliopsida</taxon>
        <taxon>eudicotyledons</taxon>
        <taxon>Gunneridae</taxon>
        <taxon>Pentapetalae</taxon>
        <taxon>rosids</taxon>
        <taxon>malvids</taxon>
        <taxon>Malvales</taxon>
        <taxon>Malvaceae</taxon>
        <taxon>Malvoideae</taxon>
        <taxon>Hibiscus</taxon>
    </lineage>
</organism>
<evidence type="ECO:0000313" key="9">
    <source>
        <dbReference type="Proteomes" id="UP001165190"/>
    </source>
</evidence>
<dbReference type="InterPro" id="IPR026736">
    <property type="entry name" value="Virilizer"/>
</dbReference>
<dbReference type="OrthoDB" id="2011702at2759"/>
<feature type="region of interest" description="Disordered" evidence="6">
    <location>
        <begin position="1536"/>
        <end position="1605"/>
    </location>
</feature>
<feature type="region of interest" description="Disordered" evidence="6">
    <location>
        <begin position="1701"/>
        <end position="1790"/>
    </location>
</feature>
<feature type="compositionally biased region" description="Polar residues" evidence="6">
    <location>
        <begin position="1742"/>
        <end position="1771"/>
    </location>
</feature>
<evidence type="ECO:0000256" key="1">
    <source>
        <dbReference type="ARBA" id="ARBA00004123"/>
    </source>
</evidence>
<name>A0A9W7IZ85_HIBTR</name>
<dbReference type="GO" id="GO:0006397">
    <property type="term" value="P:mRNA processing"/>
    <property type="evidence" value="ECO:0007669"/>
    <property type="project" value="UniProtKB-KW"/>
</dbReference>
<feature type="region of interest" description="Disordered" evidence="6">
    <location>
        <begin position="2059"/>
        <end position="2083"/>
    </location>
</feature>
<comment type="caution">
    <text evidence="8">The sequence shown here is derived from an EMBL/GenBank/DDBJ whole genome shotgun (WGS) entry which is preliminary data.</text>
</comment>
<protein>
    <submittedName>
        <fullName evidence="8">Embryo defective 2016, VIRILIZER</fullName>
    </submittedName>
</protein>
<keyword evidence="5" id="KW-0539">Nucleus</keyword>
<evidence type="ECO:0000313" key="8">
    <source>
        <dbReference type="EMBL" id="GMJ03782.1"/>
    </source>
</evidence>
<sequence>MGRPEPCVLFSQTFVHTHLDEYVDEVLFAEPVVITACEFLEQNASSASQAVSLVGATSPPSFALEVFVQSEGETRFRRLCQPFLYSHSSSNVLEVEAVVTNHLVVRGSYRSLSLVIYGNTAEDLGQFNIEFDDSSLTNLVSSADGKLEDLPLPLRTFNRTFEESLSSLNFLSLPAVTLDLSVDVKQLLQLMMKILDLPNLGYAVHKILCTVALAAASLITFDLDFNAIDQKHHTSARKKDLKELDHGVSEARKELLEIYEALQRKSMNESSESLTECIFMELDAEFASSKQLVEMLSPFFQFSRSSSSFGHHQLSVSENVILGLNVALFLCSSKESCFHFVNCGGMDQLAYLFDHQMRNSTAITLLLLGVIEQATRHYVGCEGFLGWWPREDENIPFGTSDGYSHLLKLLLQKPRHDVASLASYVLHRLRFYEVVSRYECEILSILGGLSAAAKGTSVASNKLRGVGSLLKKLLHLVISHGPVEDPSPVAHATRNFILGQTDGLVSYKATSGLIASSNCCFSEWEIDLHLLALLKDRGFLPLSAALLSTTILHSEDKDVLDISLEIVSSMGSIILSLLFCHSGLVFLLHQPELTATLIHALKGVDTMNKEECVPLRYASVLISKGFTCSPQEVGIIVETHLRVVNAIDRLLSASPQSEEFLWVLWELCGLARSDCGRQALLALSFFPEVFSVLIEALHSVKESEPTIKNSGASPLNLAILHSAAEIVEVIVTDSTASSLSSWIRHAMELHKALHSSSPGSNRKDAPTRLLEWIDAGLVYHKNGAIGLLRYAAVLASGGDAHLTSTNILVSDLADVVDNIVGESSNASDINVMENLGSIISVKSFDGVNLRDSSIAQLTTAFRILAFISENPTVAAALYDEGAITVIYVVLVNCSYMLERSSNSYDYLVDEGTECNSTSDLLLERNREQSLVDLLIPSLVLLITLLQRLQEAKEQHKNTKLMNALLRLHREVSPKLAACAANLSSPYPDSALGFEAVCHLAVSALAYWPVYGWSPGLFNTILAGVQTTSSLALGPKETCSLLCLLNDLFPEESVWCWKNGMPLFSALRPLAIGTLLGPHKERQVDWYLECDHLEKLFNQLTPQLDKIAQIIQHYAISALVVTQDMLRVFIIRIACLKADQASKLLRPILSWIHDHTSDLSSLSDMDAFKVYRFLDFLAGLLEHPYAKVLLLGEGFPQILTSVLESCFNVTDSDQRQVSDCRDSAKYGFALISVYIPVFQSISLLCGSRTFPQYDGRHEMHNFESLSPKDCSVFLNHLLKFCKVLPVGKELVSCLTAFKDMGSCTEGRSALLSALLYSSSSTHEEHESERGNEKNVNFHFLNESEWRKSPPLLCCWIKLLRSVDSKDYLSPCTLEAANELSLGTLGFCMVGNSVNMNAVVALKFLYGLPDDMAGLDGFPEDNIKYIQEFSSLLSSRIANDDDYQTSSDMHITMCQVSESVKSLLLLFQNSATTVKVDDTSLYESLSFHRNNVQVPSRIHHFGLGFNEKADGSLYLGGFEDKFSWELPETLPGRLLQTALPTRKKLQPTDSSNRSARGDNSVAEITNPTAFQRGLGPSTASSGTTRRDSFRQRKPNTSRPPSMHVDDYVARERSVDGVANSNVIAVQRVGSSGGRPPSIHVDEFMARQRERQNPVASGAETASQSTNPAPINGPDNEKVNKSKQLKSDLDDDLQGIDIVFDGEESETDDKLPFPQPDDNLQQPAPVIFEQSSPQSVVEETESDVNENSQFSHMGTPLASNADENAQSEFSSRMSVSRPEMSLTREPSVSSDKKYFELSDDSKNAGSIKNSSRFDSAAAANILGFSAPVYSNAPATSMQLPADSRITPQNFYLKNNAQYGSNIPVASVSRGLYEQKVLPNQPPLPPMPPPPTILPVQSDYLSSVSGSPLMQSSLPMSDSKFLRTSIPSSSGTTRPPPPLPSTPPPFASNPYNLVSLNTSTSQPALYNQSGMGKTELPQGSIGPAIDARLPTSAAGLASYPPPPLMQSLVFNRPPSIPVTPYANSPGLQQGENPPPTILQNPSIPQLSIQSMHSLTQLQKLQRPLQPTQHLRPSMQSSQQLEQGVSSQTPVQMQIQSLQMLQQAPVAPVNPYYQPLQPEFSAAQHQLQVELAQQAPPQAGRTSQQQQDSGLSLHEYFQSPEAIQSLLRDREKLCQLLEQHPKLMQMLQEKLGQL</sequence>
<feature type="region of interest" description="Disordered" evidence="6">
    <location>
        <begin position="1873"/>
        <end position="1981"/>
    </location>
</feature>